<feature type="compositionally biased region" description="Basic and acidic residues" evidence="1">
    <location>
        <begin position="44"/>
        <end position="53"/>
    </location>
</feature>
<organism evidence="2 3">
    <name type="scientific">Strigomonas culicis</name>
    <dbReference type="NCBI Taxonomy" id="28005"/>
    <lineage>
        <taxon>Eukaryota</taxon>
        <taxon>Discoba</taxon>
        <taxon>Euglenozoa</taxon>
        <taxon>Kinetoplastea</taxon>
        <taxon>Metakinetoplastina</taxon>
        <taxon>Trypanosomatida</taxon>
        <taxon>Trypanosomatidae</taxon>
        <taxon>Strigomonadinae</taxon>
        <taxon>Strigomonas</taxon>
    </lineage>
</organism>
<evidence type="ECO:0000313" key="2">
    <source>
        <dbReference type="EMBL" id="EPY15647.1"/>
    </source>
</evidence>
<sequence>MSSEEGTAAKYEEYEEETDVQQHEEENVEQQQDTYEEAADEESREANTSDAHNENQGSNNNGEGADNEGEAAEEGAEEQDVTLYSNCKDPKRMIAEMHRIDESRMIIMRGLSSISVQRDDELRVNLLDVCADLQAEEEVLFSPMPDYVSRLINAEEKRHAEYNRNVQPHPECRQSMLTHSNFSGDGRAFVDPRIPLPMPYSLQRFKAQHPEYEQNHGTYHELFYGDRNSGGIQTTGRQPAETN</sequence>
<dbReference type="EMBL" id="ATMH01011872">
    <property type="protein sequence ID" value="EPY15647.1"/>
    <property type="molecule type" value="Genomic_DNA"/>
</dbReference>
<proteinExistence type="predicted"/>
<evidence type="ECO:0000256" key="1">
    <source>
        <dbReference type="SAM" id="MobiDB-lite"/>
    </source>
</evidence>
<feature type="compositionally biased region" description="Low complexity" evidence="1">
    <location>
        <begin position="54"/>
        <end position="64"/>
    </location>
</feature>
<keyword evidence="3" id="KW-1185">Reference proteome</keyword>
<name>S9TCC1_9TRYP</name>
<feature type="compositionally biased region" description="Acidic residues" evidence="1">
    <location>
        <begin position="34"/>
        <end position="43"/>
    </location>
</feature>
<dbReference type="OrthoDB" id="260335at2759"/>
<feature type="compositionally biased region" description="Acidic residues" evidence="1">
    <location>
        <begin position="65"/>
        <end position="80"/>
    </location>
</feature>
<accession>S9TCC1</accession>
<protein>
    <submittedName>
        <fullName evidence="2">Uncharacterized protein</fullName>
    </submittedName>
</protein>
<evidence type="ECO:0000313" key="3">
    <source>
        <dbReference type="Proteomes" id="UP000015354"/>
    </source>
</evidence>
<feature type="region of interest" description="Disordered" evidence="1">
    <location>
        <begin position="1"/>
        <end position="85"/>
    </location>
</feature>
<gene>
    <name evidence="2" type="ORF">STCU_11864</name>
</gene>
<dbReference type="Proteomes" id="UP000015354">
    <property type="component" value="Unassembled WGS sequence"/>
</dbReference>
<dbReference type="AlphaFoldDB" id="S9TCC1"/>
<comment type="caution">
    <text evidence="2">The sequence shown here is derived from an EMBL/GenBank/DDBJ whole genome shotgun (WGS) entry which is preliminary data.</text>
</comment>
<reference evidence="2 3" key="1">
    <citation type="journal article" date="2013" name="PLoS ONE">
        <title>Predicting the Proteins of Angomonas deanei, Strigomonas culicis and Their Respective Endosymbionts Reveals New Aspects of the Trypanosomatidae Family.</title>
        <authorList>
            <person name="Motta M.C."/>
            <person name="Martins A.C."/>
            <person name="de Souza S.S."/>
            <person name="Catta-Preta C.M."/>
            <person name="Silva R."/>
            <person name="Klein C.C."/>
            <person name="de Almeida L.G."/>
            <person name="de Lima Cunha O."/>
            <person name="Ciapina L.P."/>
            <person name="Brocchi M."/>
            <person name="Colabardini A.C."/>
            <person name="de Araujo Lima B."/>
            <person name="Machado C.R."/>
            <person name="de Almeida Soares C.M."/>
            <person name="Probst C.M."/>
            <person name="de Menezes C.B."/>
            <person name="Thompson C.E."/>
            <person name="Bartholomeu D.C."/>
            <person name="Gradia D.F."/>
            <person name="Pavoni D.P."/>
            <person name="Grisard E.C."/>
            <person name="Fantinatti-Garboggini F."/>
            <person name="Marchini F.K."/>
            <person name="Rodrigues-Luiz G.F."/>
            <person name="Wagner G."/>
            <person name="Goldman G.H."/>
            <person name="Fietto J.L."/>
            <person name="Elias M.C."/>
            <person name="Goldman M.H."/>
            <person name="Sagot M.F."/>
            <person name="Pereira M."/>
            <person name="Stoco P.H."/>
            <person name="de Mendonca-Neto R.P."/>
            <person name="Teixeira S.M."/>
            <person name="Maciel T.E."/>
            <person name="de Oliveira Mendes T.A."/>
            <person name="Urmenyi T.P."/>
            <person name="de Souza W."/>
            <person name="Schenkman S."/>
            <person name="de Vasconcelos A.T."/>
        </authorList>
    </citation>
    <scope>NUCLEOTIDE SEQUENCE [LARGE SCALE GENOMIC DNA]</scope>
</reference>